<sequence length="338" mass="38838">MVHGIEAAKEPTPNTGQCICKEHLEEVVEQVQRHIQAMHERTEEIIREREEKEKQRMDRLLAMVSEQLNKNVAALFEGIIQREIRTHVVQRIDKAINAKIDQKMQELSNICTATITASVEGRCMQQTLQRTLKPLIIDGIVPVVENGMTEIRLQVLERLRDMPVATTRLEDEEVTLESKDETLDDLVDVLRNEAGYNDEIYTEGPYEAVMHLLETNIVECFSYVIESSDPDTFMFFLEKMPLDAEMDLSNTLLISFISQLVSVTGIGWRRETIPERMKYTLLLNNALSHIERKTLTREDAFKLDQILSQLSEDYTVFGAAPEEKETLSILGRIRETMA</sequence>
<protein>
    <submittedName>
        <fullName evidence="2">Uncharacterized protein</fullName>
    </submittedName>
</protein>
<accession>A0A177EKB6</accession>
<dbReference type="EMBL" id="LTDL01000014">
    <property type="protein sequence ID" value="OAG31810.1"/>
    <property type="molecule type" value="Genomic_DNA"/>
</dbReference>
<comment type="caution">
    <text evidence="2">The sequence shown here is derived from an EMBL/GenBank/DDBJ whole genome shotgun (WGS) entry which is preliminary data.</text>
</comment>
<keyword evidence="3" id="KW-1185">Reference proteome</keyword>
<evidence type="ECO:0000256" key="1">
    <source>
        <dbReference type="SAM" id="Coils"/>
    </source>
</evidence>
<feature type="coiled-coil region" evidence="1">
    <location>
        <begin position="21"/>
        <end position="67"/>
    </location>
</feature>
<name>A0A177EKB6_9MICR</name>
<dbReference type="AlphaFoldDB" id="A0A177EKB6"/>
<dbReference type="OrthoDB" id="2194665at2759"/>
<proteinExistence type="predicted"/>
<evidence type="ECO:0000313" key="3">
    <source>
        <dbReference type="Proteomes" id="UP000185944"/>
    </source>
</evidence>
<dbReference type="Proteomes" id="UP000185944">
    <property type="component" value="Unassembled WGS sequence"/>
</dbReference>
<organism evidence="2 3">
    <name type="scientific">Nematocida displodere</name>
    <dbReference type="NCBI Taxonomy" id="1805483"/>
    <lineage>
        <taxon>Eukaryota</taxon>
        <taxon>Fungi</taxon>
        <taxon>Fungi incertae sedis</taxon>
        <taxon>Microsporidia</taxon>
        <taxon>Nematocida</taxon>
    </lineage>
</organism>
<reference evidence="2 3" key="1">
    <citation type="submission" date="2016-02" db="EMBL/GenBank/DDBJ databases">
        <title>Discovery of a natural microsporidian pathogen with a broad tissue tropism in Caenorhabditis elegans.</title>
        <authorList>
            <person name="Luallen R.J."/>
            <person name="Reinke A.W."/>
            <person name="Tong L."/>
            <person name="Botts M.R."/>
            <person name="Felix M.-A."/>
            <person name="Troemel E.R."/>
        </authorList>
    </citation>
    <scope>NUCLEOTIDE SEQUENCE [LARGE SCALE GENOMIC DNA]</scope>
    <source>
        <strain evidence="2 3">JUm2807</strain>
    </source>
</reference>
<gene>
    <name evidence="2" type="ORF">NEDG_00285</name>
</gene>
<evidence type="ECO:0000313" key="2">
    <source>
        <dbReference type="EMBL" id="OAG31810.1"/>
    </source>
</evidence>
<dbReference type="GeneID" id="93646635"/>
<dbReference type="VEuPathDB" id="MicrosporidiaDB:NEDG_00285"/>
<dbReference type="RefSeq" id="XP_067545411.1">
    <property type="nucleotide sequence ID" value="XM_067687703.1"/>
</dbReference>
<keyword evidence="1" id="KW-0175">Coiled coil</keyword>